<keyword evidence="5" id="KW-0694">RNA-binding</keyword>
<dbReference type="SUPFAM" id="SSF46911">
    <property type="entry name" value="Ribosomal protein S18"/>
    <property type="match status" value="1"/>
</dbReference>
<dbReference type="NCBIfam" id="TIGR00165">
    <property type="entry name" value="S18"/>
    <property type="match status" value="1"/>
</dbReference>
<dbReference type="InterPro" id="IPR018275">
    <property type="entry name" value="Ribosomal_bS18_CS"/>
</dbReference>
<dbReference type="Pfam" id="PF01084">
    <property type="entry name" value="Ribosomal_S18"/>
    <property type="match status" value="1"/>
</dbReference>
<dbReference type="PRINTS" id="PR00974">
    <property type="entry name" value="RIBOSOMALS18"/>
</dbReference>
<dbReference type="AlphaFoldDB" id="A0A2H0A8I2"/>
<keyword evidence="3 5" id="KW-0687">Ribonucleoprotein</keyword>
<evidence type="ECO:0000256" key="2">
    <source>
        <dbReference type="ARBA" id="ARBA00022980"/>
    </source>
</evidence>
<evidence type="ECO:0000256" key="4">
    <source>
        <dbReference type="ARBA" id="ARBA00035141"/>
    </source>
</evidence>
<name>A0A2H0A8I2_9BACT</name>
<comment type="similarity">
    <text evidence="1 5 6">Belongs to the bacterial ribosomal protein bS18 family.</text>
</comment>
<proteinExistence type="inferred from homology"/>
<evidence type="ECO:0000313" key="7">
    <source>
        <dbReference type="EMBL" id="PIP41765.1"/>
    </source>
</evidence>
<dbReference type="PANTHER" id="PTHR13479">
    <property type="entry name" value="30S RIBOSOMAL PROTEIN S18"/>
    <property type="match status" value="1"/>
</dbReference>
<keyword evidence="5" id="KW-0699">rRNA-binding</keyword>
<keyword evidence="2 5" id="KW-0689">Ribosomal protein</keyword>
<accession>A0A2H0A8I2</accession>
<dbReference type="HAMAP" id="MF_00270">
    <property type="entry name" value="Ribosomal_bS18"/>
    <property type="match status" value="1"/>
</dbReference>
<evidence type="ECO:0000256" key="1">
    <source>
        <dbReference type="ARBA" id="ARBA00005589"/>
    </source>
</evidence>
<organism evidence="7 8">
    <name type="scientific">Candidatus Desantisbacteria bacterium CG23_combo_of_CG06-09_8_20_14_all_40_23</name>
    <dbReference type="NCBI Taxonomy" id="1974550"/>
    <lineage>
        <taxon>Bacteria</taxon>
        <taxon>Candidatus Desantisiibacteriota</taxon>
    </lineage>
</organism>
<dbReference type="Proteomes" id="UP000231067">
    <property type="component" value="Unassembled WGS sequence"/>
</dbReference>
<dbReference type="GO" id="GO:0022627">
    <property type="term" value="C:cytosolic small ribosomal subunit"/>
    <property type="evidence" value="ECO:0007669"/>
    <property type="project" value="TreeGrafter"/>
</dbReference>
<dbReference type="PANTHER" id="PTHR13479:SF40">
    <property type="entry name" value="SMALL RIBOSOMAL SUBUNIT PROTEIN BS18M"/>
    <property type="match status" value="1"/>
</dbReference>
<gene>
    <name evidence="5 7" type="primary">rpsR</name>
    <name evidence="7" type="ORF">COX18_02430</name>
</gene>
<sequence>MMDNRKSSQSKSKAKGGLRRPLKRRICRFCVNKVDFVDYKDIGTLQRYITERGKIMHRRASKNCARHQRIVTIAIKQARAVALLPYVVA</sequence>
<dbReference type="GO" id="GO:0003735">
    <property type="term" value="F:structural constituent of ribosome"/>
    <property type="evidence" value="ECO:0007669"/>
    <property type="project" value="InterPro"/>
</dbReference>
<comment type="subunit">
    <text evidence="5">Part of the 30S ribosomal subunit. Forms a tight heterodimer with protein bS6.</text>
</comment>
<comment type="function">
    <text evidence="5">Binds as a heterodimer with protein bS6 to the central domain of the 16S rRNA, where it helps stabilize the platform of the 30S subunit.</text>
</comment>
<protein>
    <recommendedName>
        <fullName evidence="4 5">Small ribosomal subunit protein bS18</fullName>
    </recommendedName>
</protein>
<evidence type="ECO:0000256" key="6">
    <source>
        <dbReference type="RuleBase" id="RU003910"/>
    </source>
</evidence>
<dbReference type="Gene3D" id="4.10.640.10">
    <property type="entry name" value="Ribosomal protein S18"/>
    <property type="match status" value="1"/>
</dbReference>
<dbReference type="InterPro" id="IPR001648">
    <property type="entry name" value="Ribosomal_bS18"/>
</dbReference>
<dbReference type="PROSITE" id="PS00057">
    <property type="entry name" value="RIBOSOMAL_S18"/>
    <property type="match status" value="1"/>
</dbReference>
<dbReference type="GO" id="GO:0070181">
    <property type="term" value="F:small ribosomal subunit rRNA binding"/>
    <property type="evidence" value="ECO:0007669"/>
    <property type="project" value="TreeGrafter"/>
</dbReference>
<dbReference type="EMBL" id="PCSH01000041">
    <property type="protein sequence ID" value="PIP41765.1"/>
    <property type="molecule type" value="Genomic_DNA"/>
</dbReference>
<dbReference type="InterPro" id="IPR036870">
    <property type="entry name" value="Ribosomal_bS18_sf"/>
</dbReference>
<dbReference type="GO" id="GO:0006412">
    <property type="term" value="P:translation"/>
    <property type="evidence" value="ECO:0007669"/>
    <property type="project" value="UniProtKB-UniRule"/>
</dbReference>
<evidence type="ECO:0000256" key="3">
    <source>
        <dbReference type="ARBA" id="ARBA00023274"/>
    </source>
</evidence>
<reference evidence="7 8" key="1">
    <citation type="submission" date="2017-09" db="EMBL/GenBank/DDBJ databases">
        <title>Depth-based differentiation of microbial function through sediment-hosted aquifers and enrichment of novel symbionts in the deep terrestrial subsurface.</title>
        <authorList>
            <person name="Probst A.J."/>
            <person name="Ladd B."/>
            <person name="Jarett J.K."/>
            <person name="Geller-Mcgrath D.E."/>
            <person name="Sieber C.M."/>
            <person name="Emerson J.B."/>
            <person name="Anantharaman K."/>
            <person name="Thomas B.C."/>
            <person name="Malmstrom R."/>
            <person name="Stieglmeier M."/>
            <person name="Klingl A."/>
            <person name="Woyke T."/>
            <person name="Ryan C.M."/>
            <person name="Banfield J.F."/>
        </authorList>
    </citation>
    <scope>NUCLEOTIDE SEQUENCE [LARGE SCALE GENOMIC DNA]</scope>
    <source>
        <strain evidence="7">CG23_combo_of_CG06-09_8_20_14_all_40_23</strain>
    </source>
</reference>
<comment type="caution">
    <text evidence="7">The sequence shown here is derived from an EMBL/GenBank/DDBJ whole genome shotgun (WGS) entry which is preliminary data.</text>
</comment>
<evidence type="ECO:0000256" key="5">
    <source>
        <dbReference type="HAMAP-Rule" id="MF_00270"/>
    </source>
</evidence>
<evidence type="ECO:0000313" key="8">
    <source>
        <dbReference type="Proteomes" id="UP000231067"/>
    </source>
</evidence>